<comment type="caution">
    <text evidence="1">The sequence shown here is derived from an EMBL/GenBank/DDBJ whole genome shotgun (WGS) entry which is preliminary data.</text>
</comment>
<dbReference type="Proteomes" id="UP000014009">
    <property type="component" value="Unassembled WGS sequence"/>
</dbReference>
<dbReference type="EMBL" id="AHEF01000046">
    <property type="protein sequence ID" value="EOP90003.1"/>
    <property type="molecule type" value="Genomic_DNA"/>
</dbReference>
<reference evidence="1 2" key="1">
    <citation type="submission" date="2012-12" db="EMBL/GenBank/DDBJ databases">
        <title>The Genome Sequence of Bacillus cereus HuB4-4.</title>
        <authorList>
            <consortium name="The Broad Institute Genome Sequencing Platform"/>
            <consortium name="The Broad Institute Genome Sequencing Center for Infectious Disease"/>
            <person name="Feldgarden M."/>
            <person name="Van der Auwera G.A."/>
            <person name="Mahillon J."/>
            <person name="Duprez V."/>
            <person name="Timmery S."/>
            <person name="Mattelet C."/>
            <person name="Dierick K."/>
            <person name="Sun M."/>
            <person name="Yu Z."/>
            <person name="Zhu L."/>
            <person name="Hu X."/>
            <person name="Shank E.B."/>
            <person name="Swiecicka I."/>
            <person name="Hansen B.M."/>
            <person name="Andrup L."/>
            <person name="Walker B."/>
            <person name="Young S.K."/>
            <person name="Zeng Q."/>
            <person name="Gargeya S."/>
            <person name="Fitzgerald M."/>
            <person name="Haas B."/>
            <person name="Abouelleil A."/>
            <person name="Alvarado L."/>
            <person name="Arachchi H.M."/>
            <person name="Berlin A.M."/>
            <person name="Chapman S.B."/>
            <person name="Dewar J."/>
            <person name="Goldberg J."/>
            <person name="Griggs A."/>
            <person name="Gujja S."/>
            <person name="Hansen M."/>
            <person name="Howarth C."/>
            <person name="Imamovic A."/>
            <person name="Larimer J."/>
            <person name="McCowan C."/>
            <person name="Murphy C."/>
            <person name="Neiman D."/>
            <person name="Pearson M."/>
            <person name="Priest M."/>
            <person name="Roberts A."/>
            <person name="Saif S."/>
            <person name="Shea T."/>
            <person name="Sisk P."/>
            <person name="Sykes S."/>
            <person name="Wortman J."/>
            <person name="Nusbaum C."/>
            <person name="Birren B."/>
        </authorList>
    </citation>
    <scope>NUCLEOTIDE SEQUENCE [LARGE SCALE GENOMIC DNA]</scope>
    <source>
        <strain evidence="1 2">HuB4-4</strain>
    </source>
</reference>
<protein>
    <submittedName>
        <fullName evidence="1">Uncharacterized protein</fullName>
    </submittedName>
</protein>
<accession>A0A9W5QW66</accession>
<sequence length="44" mass="4986">MTNTFETKAHVHSTTPNNGERCVGLFIVEIMAYVFNVEARTSLR</sequence>
<evidence type="ECO:0000313" key="1">
    <source>
        <dbReference type="EMBL" id="EOP90003.1"/>
    </source>
</evidence>
<gene>
    <name evidence="1" type="ORF">IGM_02448</name>
</gene>
<dbReference type="AlphaFoldDB" id="A0A9W5QW66"/>
<organism evidence="1 2">
    <name type="scientific">Bacillus cereus HuB4-4</name>
    <dbReference type="NCBI Taxonomy" id="1053211"/>
    <lineage>
        <taxon>Bacteria</taxon>
        <taxon>Bacillati</taxon>
        <taxon>Bacillota</taxon>
        <taxon>Bacilli</taxon>
        <taxon>Bacillales</taxon>
        <taxon>Bacillaceae</taxon>
        <taxon>Bacillus</taxon>
        <taxon>Bacillus cereus group</taxon>
    </lineage>
</organism>
<name>A0A9W5QW66_BACCE</name>
<evidence type="ECO:0000313" key="2">
    <source>
        <dbReference type="Proteomes" id="UP000014009"/>
    </source>
</evidence>
<proteinExistence type="predicted"/>